<dbReference type="AlphaFoldDB" id="A0AAV1VM22"/>
<protein>
    <submittedName>
        <fullName evidence="2">Uncharacterized protein</fullName>
    </submittedName>
</protein>
<feature type="compositionally biased region" description="Basic residues" evidence="1">
    <location>
        <begin position="25"/>
        <end position="42"/>
    </location>
</feature>
<feature type="compositionally biased region" description="Basic and acidic residues" evidence="1">
    <location>
        <begin position="15"/>
        <end position="24"/>
    </location>
</feature>
<dbReference type="EMBL" id="CAKLBY020000378">
    <property type="protein sequence ID" value="CAK7947371.1"/>
    <property type="molecule type" value="Genomic_DNA"/>
</dbReference>
<evidence type="ECO:0000256" key="1">
    <source>
        <dbReference type="SAM" id="MobiDB-lite"/>
    </source>
</evidence>
<feature type="region of interest" description="Disordered" evidence="1">
    <location>
        <begin position="1"/>
        <end position="125"/>
    </location>
</feature>
<feature type="compositionally biased region" description="Basic and acidic residues" evidence="1">
    <location>
        <begin position="58"/>
        <end position="76"/>
    </location>
</feature>
<comment type="caution">
    <text evidence="2">The sequence shown here is derived from an EMBL/GenBank/DDBJ whole genome shotgun (WGS) entry which is preliminary data.</text>
</comment>
<gene>
    <name evidence="2" type="ORF">PM001_LOCUS32521</name>
</gene>
<feature type="region of interest" description="Disordered" evidence="1">
    <location>
        <begin position="233"/>
        <end position="256"/>
    </location>
</feature>
<accession>A0AAV1VM22</accession>
<name>A0AAV1VM22_9STRA</name>
<evidence type="ECO:0000313" key="2">
    <source>
        <dbReference type="EMBL" id="CAK7947371.1"/>
    </source>
</evidence>
<proteinExistence type="predicted"/>
<dbReference type="Proteomes" id="UP001162060">
    <property type="component" value="Unassembled WGS sequence"/>
</dbReference>
<sequence>MVRVPGSSGASGFYRESRSEDVKFKVKRGRKCQRRRDRRRHDIIKDPWPGRVLGGARNESKFKEEDRQGDPEEEKPLFPPEVTLGTTADRIAKYDPLVETRPAKAGHVSSQNKTTQKKQEKRLKTTAPKDLQALLSTEPVLTILEPELIEPLRGPTSTPPAATSKVEAVQRLIQLLYGAGFVPGEFDAQVLRDCDLDQVTTASRSLSKALVPIIGNYDSADSELTTSIMVKEEDGSPAASSHYASAESIADDSDGL</sequence>
<feature type="compositionally biased region" description="Basic and acidic residues" evidence="1">
    <location>
        <begin position="90"/>
        <end position="102"/>
    </location>
</feature>
<organism evidence="2 3">
    <name type="scientific">Peronospora matthiolae</name>
    <dbReference type="NCBI Taxonomy" id="2874970"/>
    <lineage>
        <taxon>Eukaryota</taxon>
        <taxon>Sar</taxon>
        <taxon>Stramenopiles</taxon>
        <taxon>Oomycota</taxon>
        <taxon>Peronosporomycetes</taxon>
        <taxon>Peronosporales</taxon>
        <taxon>Peronosporaceae</taxon>
        <taxon>Peronospora</taxon>
    </lineage>
</organism>
<evidence type="ECO:0000313" key="3">
    <source>
        <dbReference type="Proteomes" id="UP001162060"/>
    </source>
</evidence>
<reference evidence="2" key="1">
    <citation type="submission" date="2024-01" db="EMBL/GenBank/DDBJ databases">
        <authorList>
            <person name="Webb A."/>
        </authorList>
    </citation>
    <scope>NUCLEOTIDE SEQUENCE</scope>
    <source>
        <strain evidence="2">Pm1</strain>
    </source>
</reference>